<sequence>MEGRRSGERVPETRGTNRVKFCRYKTRGRQHTALVVTGMLAPNIAAYSPVSKRPRYRRQNGISHSWIGPASRPFAPNVLSDIHYSIKMCDVPPPKTSI</sequence>
<dbReference type="EMBL" id="VSRR010001365">
    <property type="protein sequence ID" value="MPC24712.1"/>
    <property type="molecule type" value="Genomic_DNA"/>
</dbReference>
<dbReference type="Proteomes" id="UP000324222">
    <property type="component" value="Unassembled WGS sequence"/>
</dbReference>
<protein>
    <submittedName>
        <fullName evidence="1">Uncharacterized protein</fullName>
    </submittedName>
</protein>
<reference evidence="1 2" key="1">
    <citation type="submission" date="2019-05" db="EMBL/GenBank/DDBJ databases">
        <title>Another draft genome of Portunus trituberculatus and its Hox gene families provides insights of decapod evolution.</title>
        <authorList>
            <person name="Jeong J.-H."/>
            <person name="Song I."/>
            <person name="Kim S."/>
            <person name="Choi T."/>
            <person name="Kim D."/>
            <person name="Ryu S."/>
            <person name="Kim W."/>
        </authorList>
    </citation>
    <scope>NUCLEOTIDE SEQUENCE [LARGE SCALE GENOMIC DNA]</scope>
    <source>
        <tissue evidence="1">Muscle</tissue>
    </source>
</reference>
<name>A0A5B7DSS2_PORTR</name>
<comment type="caution">
    <text evidence="1">The sequence shown here is derived from an EMBL/GenBank/DDBJ whole genome shotgun (WGS) entry which is preliminary data.</text>
</comment>
<keyword evidence="2" id="KW-1185">Reference proteome</keyword>
<organism evidence="1 2">
    <name type="scientific">Portunus trituberculatus</name>
    <name type="common">Swimming crab</name>
    <name type="synonym">Neptunus trituberculatus</name>
    <dbReference type="NCBI Taxonomy" id="210409"/>
    <lineage>
        <taxon>Eukaryota</taxon>
        <taxon>Metazoa</taxon>
        <taxon>Ecdysozoa</taxon>
        <taxon>Arthropoda</taxon>
        <taxon>Crustacea</taxon>
        <taxon>Multicrustacea</taxon>
        <taxon>Malacostraca</taxon>
        <taxon>Eumalacostraca</taxon>
        <taxon>Eucarida</taxon>
        <taxon>Decapoda</taxon>
        <taxon>Pleocyemata</taxon>
        <taxon>Brachyura</taxon>
        <taxon>Eubrachyura</taxon>
        <taxon>Portunoidea</taxon>
        <taxon>Portunidae</taxon>
        <taxon>Portuninae</taxon>
        <taxon>Portunus</taxon>
    </lineage>
</organism>
<accession>A0A5B7DSS2</accession>
<dbReference type="AlphaFoldDB" id="A0A5B7DSS2"/>
<evidence type="ECO:0000313" key="1">
    <source>
        <dbReference type="EMBL" id="MPC24712.1"/>
    </source>
</evidence>
<proteinExistence type="predicted"/>
<gene>
    <name evidence="1" type="ORF">E2C01_017801</name>
</gene>
<evidence type="ECO:0000313" key="2">
    <source>
        <dbReference type="Proteomes" id="UP000324222"/>
    </source>
</evidence>